<organism evidence="1 2">
    <name type="scientific">Cupriavidus agavae</name>
    <dbReference type="NCBI Taxonomy" id="1001822"/>
    <lineage>
        <taxon>Bacteria</taxon>
        <taxon>Pseudomonadati</taxon>
        <taxon>Pseudomonadota</taxon>
        <taxon>Betaproteobacteria</taxon>
        <taxon>Burkholderiales</taxon>
        <taxon>Burkholderiaceae</taxon>
        <taxon>Cupriavidus</taxon>
    </lineage>
</organism>
<dbReference type="InterPro" id="IPR021436">
    <property type="entry name" value="DUF3085"/>
</dbReference>
<keyword evidence="2" id="KW-1185">Reference proteome</keyword>
<dbReference type="AlphaFoldDB" id="A0A4Q7R8A7"/>
<reference evidence="1 2" key="1">
    <citation type="journal article" date="2015" name="Stand. Genomic Sci.">
        <title>Genomic Encyclopedia of Bacterial and Archaeal Type Strains, Phase III: the genomes of soil and plant-associated and newly described type strains.</title>
        <authorList>
            <person name="Whitman W.B."/>
            <person name="Woyke T."/>
            <person name="Klenk H.P."/>
            <person name="Zhou Y."/>
            <person name="Lilburn T.G."/>
            <person name="Beck B.J."/>
            <person name="De Vos P."/>
            <person name="Vandamme P."/>
            <person name="Eisen J.A."/>
            <person name="Garrity G."/>
            <person name="Hugenholtz P."/>
            <person name="Kyrpides N.C."/>
        </authorList>
    </citation>
    <scope>NUCLEOTIDE SEQUENCE [LARGE SCALE GENOMIC DNA]</scope>
    <source>
        <strain evidence="1 2">ASC-9842</strain>
    </source>
</reference>
<dbReference type="OrthoDB" id="6520566at2"/>
<name>A0A4Q7R8A7_9BURK</name>
<dbReference type="RefSeq" id="WP_130393932.1">
    <property type="nucleotide sequence ID" value="NZ_SGXM01000013.1"/>
</dbReference>
<sequence>MPQITLTRHQAQSLVSFCEAAKSESFFIAKDHGAYVGFSTGPAPEQQCLYYFAGCDPRTDALFYENAYLAFGGDDFGEHLPLTHLRSALAHSACKQVRITVTESAIHFDALT</sequence>
<gene>
    <name evidence="1" type="ORF">EV147_5045</name>
</gene>
<comment type="caution">
    <text evidence="1">The sequence shown here is derived from an EMBL/GenBank/DDBJ whole genome shotgun (WGS) entry which is preliminary data.</text>
</comment>
<dbReference type="Pfam" id="PF11284">
    <property type="entry name" value="DUF3085"/>
    <property type="match status" value="1"/>
</dbReference>
<proteinExistence type="predicted"/>
<protein>
    <submittedName>
        <fullName evidence="1">DUF3085 family protein</fullName>
    </submittedName>
</protein>
<dbReference type="EMBL" id="SGXM01000013">
    <property type="protein sequence ID" value="RZT29083.1"/>
    <property type="molecule type" value="Genomic_DNA"/>
</dbReference>
<accession>A0A4Q7R8A7</accession>
<evidence type="ECO:0000313" key="1">
    <source>
        <dbReference type="EMBL" id="RZT29083.1"/>
    </source>
</evidence>
<evidence type="ECO:0000313" key="2">
    <source>
        <dbReference type="Proteomes" id="UP000291078"/>
    </source>
</evidence>
<dbReference type="Proteomes" id="UP000291078">
    <property type="component" value="Unassembled WGS sequence"/>
</dbReference>